<name>A0A8B6H404_MYTGA</name>
<sequence length="195" mass="22235">MINRGQYHGDQAYIKRCPLPYRTVIGLDLEKMTRGESLISSRGYTPTPVVQPAESVYQVEVAEKVCQVEAVEVVQQAEVVEEIHEPVVTPLSSPVRKIIARERELKELEEEQRPQPDEFVFDQTNTISTNTHPGEEWNMVSTSNFRNKIKIFILDPMNPYELDQASQTLNHSLTKATLAVAPKKKKKDTEEEITN</sequence>
<protein>
    <submittedName>
        <fullName evidence="1">Uncharacterized protein</fullName>
    </submittedName>
</protein>
<dbReference type="EMBL" id="UYJE01009408">
    <property type="protein sequence ID" value="VDI73276.1"/>
    <property type="molecule type" value="Genomic_DNA"/>
</dbReference>
<accession>A0A8B6H404</accession>
<dbReference type="AlphaFoldDB" id="A0A8B6H404"/>
<evidence type="ECO:0000313" key="1">
    <source>
        <dbReference type="EMBL" id="VDI73276.1"/>
    </source>
</evidence>
<reference evidence="1" key="1">
    <citation type="submission" date="2018-11" db="EMBL/GenBank/DDBJ databases">
        <authorList>
            <person name="Alioto T."/>
            <person name="Alioto T."/>
        </authorList>
    </citation>
    <scope>NUCLEOTIDE SEQUENCE</scope>
</reference>
<organism evidence="1 2">
    <name type="scientific">Mytilus galloprovincialis</name>
    <name type="common">Mediterranean mussel</name>
    <dbReference type="NCBI Taxonomy" id="29158"/>
    <lineage>
        <taxon>Eukaryota</taxon>
        <taxon>Metazoa</taxon>
        <taxon>Spiralia</taxon>
        <taxon>Lophotrochozoa</taxon>
        <taxon>Mollusca</taxon>
        <taxon>Bivalvia</taxon>
        <taxon>Autobranchia</taxon>
        <taxon>Pteriomorphia</taxon>
        <taxon>Mytilida</taxon>
        <taxon>Mytiloidea</taxon>
        <taxon>Mytilidae</taxon>
        <taxon>Mytilinae</taxon>
        <taxon>Mytilus</taxon>
    </lineage>
</organism>
<comment type="caution">
    <text evidence="1">The sequence shown here is derived from an EMBL/GenBank/DDBJ whole genome shotgun (WGS) entry which is preliminary data.</text>
</comment>
<proteinExistence type="predicted"/>
<keyword evidence="2" id="KW-1185">Reference proteome</keyword>
<evidence type="ECO:0000313" key="2">
    <source>
        <dbReference type="Proteomes" id="UP000596742"/>
    </source>
</evidence>
<gene>
    <name evidence="1" type="ORF">MGAL_10B054549</name>
</gene>
<dbReference type="Proteomes" id="UP000596742">
    <property type="component" value="Unassembled WGS sequence"/>
</dbReference>